<dbReference type="EMBL" id="CP005986">
    <property type="protein sequence ID" value="AIA55369.1"/>
    <property type="molecule type" value="Genomic_DNA"/>
</dbReference>
<protein>
    <submittedName>
        <fullName evidence="1">Periplasmic binding protein-related protein</fullName>
    </submittedName>
</protein>
<dbReference type="PANTHER" id="PTHR30024:SF17">
    <property type="entry name" value="SOLUTE-BINDING PROTEIN FAMILY 3_N-TERMINAL DOMAIN-CONTAINING PROTEIN"/>
    <property type="match status" value="1"/>
</dbReference>
<dbReference type="AlphaFoldDB" id="A0A059ZR70"/>
<gene>
    <name evidence="1" type="ORF">Acaty_c1504</name>
</gene>
<dbReference type="RefSeq" id="WP_004872369.1">
    <property type="nucleotide sequence ID" value="NZ_CP005986.1"/>
</dbReference>
<dbReference type="GeneID" id="92931703"/>
<dbReference type="HOGENOM" id="CLU_097531_0_0_6"/>
<evidence type="ECO:0000313" key="1">
    <source>
        <dbReference type="EMBL" id="AIA55369.1"/>
    </source>
</evidence>
<dbReference type="KEGG" id="acz:Acaty_c1504"/>
<proteinExistence type="predicted"/>
<sequence length="290" mass="32566">MKDTEEPRGDGEPLALTVDPNYSGKNLPAWFLLNTYLQKHLGLRMRFTPFEDFHACREAILRGQYDLVYANPFDWVQYREKAGFEPLVKPREHYDEVYLCVREDSDIHSLADLPERLRIASASPETLVHMVGLFLLDRAEVDRARLDFRFTGSYRSALQALLQGQASLGFIFNEVFEAASSVVRKGLRVIARSDDAFAFHAFCAGPRLLPQRETVVRVLCAMTEAEGGRRLLADLGFSSFAPVEDSEVECLTVLAEEYISGHEAIDIRATSSVAVDDSAFVVAREDPPEA</sequence>
<evidence type="ECO:0000313" key="2">
    <source>
        <dbReference type="Proteomes" id="UP000005522"/>
    </source>
</evidence>
<dbReference type="SUPFAM" id="SSF53850">
    <property type="entry name" value="Periplasmic binding protein-like II"/>
    <property type="match status" value="1"/>
</dbReference>
<dbReference type="PANTHER" id="PTHR30024">
    <property type="entry name" value="ALIPHATIC SULFONATES-BINDING PROTEIN-RELATED"/>
    <property type="match status" value="1"/>
</dbReference>
<dbReference type="eggNOG" id="COG3221">
    <property type="taxonomic scope" value="Bacteria"/>
</dbReference>
<organism evidence="1 2">
    <name type="scientific">Acidithiobacillus caldus (strain ATCC 51756 / DSM 8584 / KU)</name>
    <dbReference type="NCBI Taxonomy" id="637389"/>
    <lineage>
        <taxon>Bacteria</taxon>
        <taxon>Pseudomonadati</taxon>
        <taxon>Pseudomonadota</taxon>
        <taxon>Acidithiobacillia</taxon>
        <taxon>Acidithiobacillales</taxon>
        <taxon>Acidithiobacillaceae</taxon>
        <taxon>Acidithiobacillus</taxon>
    </lineage>
</organism>
<name>A0A059ZR70_ACICK</name>
<accession>A0A059ZR70</accession>
<dbReference type="Proteomes" id="UP000005522">
    <property type="component" value="Chromosome"/>
</dbReference>
<reference evidence="1 2" key="1">
    <citation type="journal article" date="2009" name="J. Bacteriol.">
        <title>Draft genome sequence of the extremely acidophilic bacterium Acidithiobacillus caldus ATCC 51756 reveals metabolic versatility in the genus Acidithiobacillus.</title>
        <authorList>
            <person name="Valdes J."/>
            <person name="Quatrini R."/>
            <person name="Hallberg K."/>
            <person name="Dopson M."/>
            <person name="Valenzuela P.D."/>
            <person name="Holmes D.S."/>
        </authorList>
    </citation>
    <scope>NUCLEOTIDE SEQUENCE [LARGE SCALE GENOMIC DNA]</scope>
    <source>
        <strain evidence="2">ATCC 51756 / DSM 8584 / KU</strain>
    </source>
</reference>
<dbReference type="Gene3D" id="3.40.190.10">
    <property type="entry name" value="Periplasmic binding protein-like II"/>
    <property type="match status" value="1"/>
</dbReference>
<dbReference type="Pfam" id="PF12974">
    <property type="entry name" value="Phosphonate-bd"/>
    <property type="match status" value="1"/>
</dbReference>